<dbReference type="Proteomes" id="UP001469553">
    <property type="component" value="Unassembled WGS sequence"/>
</dbReference>
<reference evidence="1 2" key="1">
    <citation type="submission" date="2021-06" db="EMBL/GenBank/DDBJ databases">
        <authorList>
            <person name="Palmer J.M."/>
        </authorList>
    </citation>
    <scope>NUCLEOTIDE SEQUENCE [LARGE SCALE GENOMIC DNA]</scope>
    <source>
        <strain evidence="1 2">AS_MEX2019</strain>
        <tissue evidence="1">Muscle</tissue>
    </source>
</reference>
<accession>A0ABV0YBP3</accession>
<protein>
    <submittedName>
        <fullName evidence="1">Uncharacterized protein</fullName>
    </submittedName>
</protein>
<keyword evidence="2" id="KW-1185">Reference proteome</keyword>
<evidence type="ECO:0000313" key="2">
    <source>
        <dbReference type="Proteomes" id="UP001469553"/>
    </source>
</evidence>
<comment type="caution">
    <text evidence="1">The sequence shown here is derived from an EMBL/GenBank/DDBJ whole genome shotgun (WGS) entry which is preliminary data.</text>
</comment>
<name>A0ABV0YBP3_9TELE</name>
<organism evidence="1 2">
    <name type="scientific">Ameca splendens</name>
    <dbReference type="NCBI Taxonomy" id="208324"/>
    <lineage>
        <taxon>Eukaryota</taxon>
        <taxon>Metazoa</taxon>
        <taxon>Chordata</taxon>
        <taxon>Craniata</taxon>
        <taxon>Vertebrata</taxon>
        <taxon>Euteleostomi</taxon>
        <taxon>Actinopterygii</taxon>
        <taxon>Neopterygii</taxon>
        <taxon>Teleostei</taxon>
        <taxon>Neoteleostei</taxon>
        <taxon>Acanthomorphata</taxon>
        <taxon>Ovalentaria</taxon>
        <taxon>Atherinomorphae</taxon>
        <taxon>Cyprinodontiformes</taxon>
        <taxon>Goodeidae</taxon>
        <taxon>Ameca</taxon>
    </lineage>
</organism>
<proteinExistence type="predicted"/>
<dbReference type="EMBL" id="JAHRIP010028639">
    <property type="protein sequence ID" value="MEQ2290928.1"/>
    <property type="molecule type" value="Genomic_DNA"/>
</dbReference>
<evidence type="ECO:0000313" key="1">
    <source>
        <dbReference type="EMBL" id="MEQ2290928.1"/>
    </source>
</evidence>
<gene>
    <name evidence="1" type="ORF">AMECASPLE_008113</name>
</gene>
<sequence length="171" mass="19713">MLIHSIHTDGAGVSQVCWMTGATDLLIALEEYLSRRLPALQCQSVCLQWQKPEPSDHSLLNFNLGSRSLWTIKITYVWWIVVWISFPCTKLAASCYPPSPEPRQKRTLSTLQRKYLNIELTPELTRTHSAAQVNHLDFLCFAHLGPDSLYPWRPDCTHLLVIHPFMFQTYC</sequence>